<accession>A0AAD3DEY1</accession>
<reference evidence="1 2" key="1">
    <citation type="journal article" date="2021" name="Sci. Rep.">
        <title>The genome of the diatom Chaetoceros tenuissimus carries an ancient integrated fragment of an extant virus.</title>
        <authorList>
            <person name="Hongo Y."/>
            <person name="Kimura K."/>
            <person name="Takaki Y."/>
            <person name="Yoshida Y."/>
            <person name="Baba S."/>
            <person name="Kobayashi G."/>
            <person name="Nagasaki K."/>
            <person name="Hano T."/>
            <person name="Tomaru Y."/>
        </authorList>
    </citation>
    <scope>NUCLEOTIDE SEQUENCE [LARGE SCALE GENOMIC DNA]</scope>
    <source>
        <strain evidence="1 2">NIES-3715</strain>
    </source>
</reference>
<comment type="caution">
    <text evidence="1">The sequence shown here is derived from an EMBL/GenBank/DDBJ whole genome shotgun (WGS) entry which is preliminary data.</text>
</comment>
<dbReference type="EMBL" id="BLLK01000078">
    <property type="protein sequence ID" value="GFH62145.1"/>
    <property type="molecule type" value="Genomic_DNA"/>
</dbReference>
<proteinExistence type="predicted"/>
<evidence type="ECO:0000313" key="1">
    <source>
        <dbReference type="EMBL" id="GFH62145.1"/>
    </source>
</evidence>
<gene>
    <name evidence="1" type="ORF">CTEN210_18621</name>
</gene>
<dbReference type="Proteomes" id="UP001054902">
    <property type="component" value="Unassembled WGS sequence"/>
</dbReference>
<name>A0AAD3DEY1_9STRA</name>
<keyword evidence="2" id="KW-1185">Reference proteome</keyword>
<protein>
    <submittedName>
        <fullName evidence="1">Uncharacterized protein</fullName>
    </submittedName>
</protein>
<organism evidence="1 2">
    <name type="scientific">Chaetoceros tenuissimus</name>
    <dbReference type="NCBI Taxonomy" id="426638"/>
    <lineage>
        <taxon>Eukaryota</taxon>
        <taxon>Sar</taxon>
        <taxon>Stramenopiles</taxon>
        <taxon>Ochrophyta</taxon>
        <taxon>Bacillariophyta</taxon>
        <taxon>Coscinodiscophyceae</taxon>
        <taxon>Chaetocerotophycidae</taxon>
        <taxon>Chaetocerotales</taxon>
        <taxon>Chaetocerotaceae</taxon>
        <taxon>Chaetoceros</taxon>
    </lineage>
</organism>
<evidence type="ECO:0000313" key="2">
    <source>
        <dbReference type="Proteomes" id="UP001054902"/>
    </source>
</evidence>
<sequence>MQQHQQKQIQLEEYSFNLMKYFFNHENFTNVRIISNKEHLHIGGNLNTTLELLSLETKYLYAFQHDFKFHKDVNHTLLVSAMKENPDILKNVRFEKHPYIDRCTPADKCWNSTGFVFQYQGRNFSKTASWSDNNHFTSVDYYKKLMKKLILVRKPMEAPMMHDGFNQGNCSEWAQHVYGGPREGAAYIIHLDGRLSYGIGNKKDM</sequence>
<dbReference type="AlphaFoldDB" id="A0AAD3DEY1"/>